<reference evidence="1 2" key="1">
    <citation type="submission" date="2017-02" db="EMBL/GenBank/DDBJ databases">
        <title>Genomic diversity within the haloalkaliphilic genus Thioalkalivibrio.</title>
        <authorList>
            <person name="Ahn A.-C."/>
            <person name="Meier-Kolthoff J."/>
            <person name="Overmars L."/>
            <person name="Richter M."/>
            <person name="Woyke T."/>
            <person name="Sorokin D.Y."/>
            <person name="Muyzer G."/>
        </authorList>
    </citation>
    <scope>NUCLEOTIDE SEQUENCE [LARGE SCALE GENOMIC DNA]</scope>
    <source>
        <strain evidence="1 2">HL17</strain>
    </source>
</reference>
<dbReference type="Proteomes" id="UP000189177">
    <property type="component" value="Unassembled WGS sequence"/>
</dbReference>
<evidence type="ECO:0008006" key="3">
    <source>
        <dbReference type="Google" id="ProtNLM"/>
    </source>
</evidence>
<proteinExistence type="predicted"/>
<keyword evidence="2" id="KW-1185">Reference proteome</keyword>
<sequence>MQAERIRHAGPALAGALLGLVLMACGGETTAPVTLDQLSSSAAEFDGEMVEVTGRVQSFDDPRHYWIEDHPRNRVAISPDAAVADRVGEEVRLVGRFSYDPESGRSLEVNAEATAAANASH</sequence>
<accession>A0A1V2ZY26</accession>
<organism evidence="1 2">
    <name type="scientific">Thioalkalivibrio halophilus</name>
    <dbReference type="NCBI Taxonomy" id="252474"/>
    <lineage>
        <taxon>Bacteria</taxon>
        <taxon>Pseudomonadati</taxon>
        <taxon>Pseudomonadota</taxon>
        <taxon>Gammaproteobacteria</taxon>
        <taxon>Chromatiales</taxon>
        <taxon>Ectothiorhodospiraceae</taxon>
        <taxon>Thioalkalivibrio</taxon>
    </lineage>
</organism>
<evidence type="ECO:0000313" key="1">
    <source>
        <dbReference type="EMBL" id="OOC09921.1"/>
    </source>
</evidence>
<comment type="caution">
    <text evidence="1">The sequence shown here is derived from an EMBL/GenBank/DDBJ whole genome shotgun (WGS) entry which is preliminary data.</text>
</comment>
<protein>
    <recommendedName>
        <fullName evidence="3">Glucose-inhibited division protein B</fullName>
    </recommendedName>
</protein>
<name>A0A1V2ZY26_9GAMM</name>
<dbReference type="PROSITE" id="PS51257">
    <property type="entry name" value="PROKAR_LIPOPROTEIN"/>
    <property type="match status" value="1"/>
</dbReference>
<gene>
    <name evidence="1" type="ORF">B1A74_08480</name>
</gene>
<dbReference type="STRING" id="252474.B1A74_08480"/>
<dbReference type="AlphaFoldDB" id="A0A1V2ZY26"/>
<dbReference type="EMBL" id="MUZR01000029">
    <property type="protein sequence ID" value="OOC09921.1"/>
    <property type="molecule type" value="Genomic_DNA"/>
</dbReference>
<evidence type="ECO:0000313" key="2">
    <source>
        <dbReference type="Proteomes" id="UP000189177"/>
    </source>
</evidence>